<dbReference type="RefSeq" id="WP_061662553.1">
    <property type="nucleotide sequence ID" value="NZ_LOMO01000001.1"/>
</dbReference>
<dbReference type="Proteomes" id="UP000075476">
    <property type="component" value="Unassembled WGS sequence"/>
</dbReference>
<evidence type="ECO:0000313" key="1">
    <source>
        <dbReference type="EMBL" id="KXY51215.1"/>
    </source>
</evidence>
<gene>
    <name evidence="1" type="ORF">AT268_32490</name>
</gene>
<protein>
    <submittedName>
        <fullName evidence="1">Uncharacterized protein</fullName>
    </submittedName>
</protein>
<dbReference type="AlphaFoldDB" id="A0A9X0SPF3"/>
<organism evidence="1 2">
    <name type="scientific">Bacillus cereus</name>
    <dbReference type="NCBI Taxonomy" id="1396"/>
    <lineage>
        <taxon>Bacteria</taxon>
        <taxon>Bacillati</taxon>
        <taxon>Bacillota</taxon>
        <taxon>Bacilli</taxon>
        <taxon>Bacillales</taxon>
        <taxon>Bacillaceae</taxon>
        <taxon>Bacillus</taxon>
        <taxon>Bacillus cereus group</taxon>
    </lineage>
</organism>
<evidence type="ECO:0000313" key="2">
    <source>
        <dbReference type="Proteomes" id="UP000075476"/>
    </source>
</evidence>
<sequence>MKVKQILLLNQLNKVLLDLDEECMKDAEFRKLLSEMNGFNYSLDAFASLVRECIKLRGKITK</sequence>
<accession>A0A9X0SPF3</accession>
<dbReference type="EMBL" id="LOMO01000001">
    <property type="protein sequence ID" value="KXY51215.1"/>
    <property type="molecule type" value="Genomic_DNA"/>
</dbReference>
<reference evidence="1 2" key="1">
    <citation type="submission" date="2015-12" db="EMBL/GenBank/DDBJ databases">
        <title>Bacillus cereus Group isolate.</title>
        <authorList>
            <person name="Kovac J."/>
        </authorList>
    </citation>
    <scope>NUCLEOTIDE SEQUENCE [LARGE SCALE GENOMIC DNA]</scope>
    <source>
        <strain evidence="1 2">FSL K6-0073</strain>
    </source>
</reference>
<proteinExistence type="predicted"/>
<comment type="caution">
    <text evidence="1">The sequence shown here is derived from an EMBL/GenBank/DDBJ whole genome shotgun (WGS) entry which is preliminary data.</text>
</comment>
<name>A0A9X0SPF3_BACCE</name>